<protein>
    <recommendedName>
        <fullName evidence="11">Gag-pol polyprotein</fullName>
    </recommendedName>
</protein>
<dbReference type="SUPFAM" id="SSF57756">
    <property type="entry name" value="Retrovirus zinc finger-like domains"/>
    <property type="match status" value="1"/>
</dbReference>
<organism evidence="9 10">
    <name type="scientific">Lolium multiflorum</name>
    <name type="common">Italian ryegrass</name>
    <name type="synonym">Lolium perenne subsp. multiflorum</name>
    <dbReference type="NCBI Taxonomy" id="4521"/>
    <lineage>
        <taxon>Eukaryota</taxon>
        <taxon>Viridiplantae</taxon>
        <taxon>Streptophyta</taxon>
        <taxon>Embryophyta</taxon>
        <taxon>Tracheophyta</taxon>
        <taxon>Spermatophyta</taxon>
        <taxon>Magnoliopsida</taxon>
        <taxon>Liliopsida</taxon>
        <taxon>Poales</taxon>
        <taxon>Poaceae</taxon>
        <taxon>BOP clade</taxon>
        <taxon>Pooideae</taxon>
        <taxon>Poodae</taxon>
        <taxon>Poeae</taxon>
        <taxon>Poeae Chloroplast Group 2 (Poeae type)</taxon>
        <taxon>Loliodinae</taxon>
        <taxon>Loliinae</taxon>
        <taxon>Lolium</taxon>
    </lineage>
</organism>
<keyword evidence="4" id="KW-0863">Zinc-finger</keyword>
<feature type="compositionally biased region" description="Low complexity" evidence="6">
    <location>
        <begin position="1093"/>
        <end position="1106"/>
    </location>
</feature>
<accession>A0AAD8RCU6</accession>
<evidence type="ECO:0000313" key="9">
    <source>
        <dbReference type="EMBL" id="KAK1618505.1"/>
    </source>
</evidence>
<dbReference type="GO" id="GO:0008233">
    <property type="term" value="F:peptidase activity"/>
    <property type="evidence" value="ECO:0007669"/>
    <property type="project" value="UniProtKB-KW"/>
</dbReference>
<reference evidence="9" key="1">
    <citation type="submission" date="2023-07" db="EMBL/GenBank/DDBJ databases">
        <title>A chromosome-level genome assembly of Lolium multiflorum.</title>
        <authorList>
            <person name="Chen Y."/>
            <person name="Copetti D."/>
            <person name="Kolliker R."/>
            <person name="Studer B."/>
        </authorList>
    </citation>
    <scope>NUCLEOTIDE SEQUENCE</scope>
    <source>
        <strain evidence="9">02402/16</strain>
        <tissue evidence="9">Leaf</tissue>
    </source>
</reference>
<dbReference type="Pfam" id="PF00665">
    <property type="entry name" value="rve"/>
    <property type="match status" value="1"/>
</dbReference>
<feature type="domain" description="CCHC-type" evidence="7">
    <location>
        <begin position="321"/>
        <end position="335"/>
    </location>
</feature>
<dbReference type="Pfam" id="PF13976">
    <property type="entry name" value="gag_pre-integrs"/>
    <property type="match status" value="1"/>
</dbReference>
<feature type="compositionally biased region" description="Basic and acidic residues" evidence="6">
    <location>
        <begin position="606"/>
        <end position="617"/>
    </location>
</feature>
<feature type="region of interest" description="Disordered" evidence="6">
    <location>
        <begin position="1300"/>
        <end position="1344"/>
    </location>
</feature>
<evidence type="ECO:0000259" key="8">
    <source>
        <dbReference type="PROSITE" id="PS50994"/>
    </source>
</evidence>
<dbReference type="EMBL" id="JAUUTY010000006">
    <property type="protein sequence ID" value="KAK1618505.1"/>
    <property type="molecule type" value="Genomic_DNA"/>
</dbReference>
<evidence type="ECO:0000256" key="4">
    <source>
        <dbReference type="PROSITE-ProRule" id="PRU00047"/>
    </source>
</evidence>
<dbReference type="PROSITE" id="PS50994">
    <property type="entry name" value="INTEGRASE"/>
    <property type="match status" value="1"/>
</dbReference>
<dbReference type="InterPro" id="IPR012337">
    <property type="entry name" value="RNaseH-like_sf"/>
</dbReference>
<dbReference type="Proteomes" id="UP001231189">
    <property type="component" value="Unassembled WGS sequence"/>
</dbReference>
<proteinExistence type="predicted"/>
<dbReference type="PROSITE" id="PS50158">
    <property type="entry name" value="ZF_CCHC"/>
    <property type="match status" value="1"/>
</dbReference>
<dbReference type="Pfam" id="PF22936">
    <property type="entry name" value="Pol_BBD"/>
    <property type="match status" value="1"/>
</dbReference>
<dbReference type="Pfam" id="PF07727">
    <property type="entry name" value="RVT_2"/>
    <property type="match status" value="1"/>
</dbReference>
<comment type="caution">
    <text evidence="9">The sequence shown here is derived from an EMBL/GenBank/DDBJ whole genome shotgun (WGS) entry which is preliminary data.</text>
</comment>
<dbReference type="InterPro" id="IPR036397">
    <property type="entry name" value="RNaseH_sf"/>
</dbReference>
<dbReference type="SMART" id="SM00343">
    <property type="entry name" value="ZnF_C2HC"/>
    <property type="match status" value="1"/>
</dbReference>
<dbReference type="InterPro" id="IPR057670">
    <property type="entry name" value="SH3_retrovirus"/>
</dbReference>
<dbReference type="GO" id="GO:0015074">
    <property type="term" value="P:DNA integration"/>
    <property type="evidence" value="ECO:0007669"/>
    <property type="project" value="InterPro"/>
</dbReference>
<keyword evidence="5" id="KW-0175">Coiled coil</keyword>
<keyword evidence="2" id="KW-0479">Metal-binding</keyword>
<feature type="compositionally biased region" description="Acidic residues" evidence="6">
    <location>
        <begin position="1746"/>
        <end position="1762"/>
    </location>
</feature>
<keyword evidence="10" id="KW-1185">Reference proteome</keyword>
<feature type="region of interest" description="Disordered" evidence="6">
    <location>
        <begin position="1614"/>
        <end position="1646"/>
    </location>
</feature>
<dbReference type="PANTHER" id="PTHR42648">
    <property type="entry name" value="TRANSPOSASE, PUTATIVE-RELATED"/>
    <property type="match status" value="1"/>
</dbReference>
<dbReference type="PANTHER" id="PTHR42648:SF21">
    <property type="entry name" value="CYSTEINE-RICH RLK (RECEPTOR-LIKE PROTEIN KINASE) 8"/>
    <property type="match status" value="1"/>
</dbReference>
<evidence type="ECO:0000256" key="5">
    <source>
        <dbReference type="SAM" id="Coils"/>
    </source>
</evidence>
<feature type="region of interest" description="Disordered" evidence="6">
    <location>
        <begin position="1728"/>
        <end position="1771"/>
    </location>
</feature>
<name>A0AAD8RCU6_LOLMU</name>
<dbReference type="InterPro" id="IPR013103">
    <property type="entry name" value="RVT_2"/>
</dbReference>
<evidence type="ECO:0000256" key="3">
    <source>
        <dbReference type="ARBA" id="ARBA00022801"/>
    </source>
</evidence>
<dbReference type="GO" id="GO:0006508">
    <property type="term" value="P:proteolysis"/>
    <property type="evidence" value="ECO:0007669"/>
    <property type="project" value="UniProtKB-KW"/>
</dbReference>
<dbReference type="InterPro" id="IPR036875">
    <property type="entry name" value="Znf_CCHC_sf"/>
</dbReference>
<feature type="compositionally biased region" description="Polar residues" evidence="6">
    <location>
        <begin position="1107"/>
        <end position="1119"/>
    </location>
</feature>
<dbReference type="InterPro" id="IPR001584">
    <property type="entry name" value="Integrase_cat-core"/>
</dbReference>
<dbReference type="InterPro" id="IPR054722">
    <property type="entry name" value="PolX-like_BBD"/>
</dbReference>
<dbReference type="GO" id="GO:0003676">
    <property type="term" value="F:nucleic acid binding"/>
    <property type="evidence" value="ECO:0007669"/>
    <property type="project" value="InterPro"/>
</dbReference>
<feature type="compositionally biased region" description="Low complexity" evidence="6">
    <location>
        <begin position="1316"/>
        <end position="1325"/>
    </location>
</feature>
<evidence type="ECO:0000256" key="2">
    <source>
        <dbReference type="ARBA" id="ARBA00022723"/>
    </source>
</evidence>
<feature type="coiled-coil region" evidence="5">
    <location>
        <begin position="467"/>
        <end position="521"/>
    </location>
</feature>
<evidence type="ECO:0000256" key="1">
    <source>
        <dbReference type="ARBA" id="ARBA00022670"/>
    </source>
</evidence>
<evidence type="ECO:0000313" key="10">
    <source>
        <dbReference type="Proteomes" id="UP001231189"/>
    </source>
</evidence>
<dbReference type="InterPro" id="IPR025724">
    <property type="entry name" value="GAG-pre-integrase_dom"/>
</dbReference>
<feature type="domain" description="Integrase catalytic" evidence="8">
    <location>
        <begin position="816"/>
        <end position="982"/>
    </location>
</feature>
<keyword evidence="3" id="KW-0378">Hydrolase</keyword>
<feature type="region of interest" description="Disordered" evidence="6">
    <location>
        <begin position="602"/>
        <end position="623"/>
    </location>
</feature>
<dbReference type="InterPro" id="IPR039537">
    <property type="entry name" value="Retrotran_Ty1/copia-like"/>
</dbReference>
<keyword evidence="1" id="KW-0645">Protease</keyword>
<dbReference type="Gene3D" id="3.30.420.10">
    <property type="entry name" value="Ribonuclease H-like superfamily/Ribonuclease H"/>
    <property type="match status" value="1"/>
</dbReference>
<feature type="region of interest" description="Disordered" evidence="6">
    <location>
        <begin position="1081"/>
        <end position="1157"/>
    </location>
</feature>
<keyword evidence="4" id="KW-0862">Zinc</keyword>
<evidence type="ECO:0000256" key="6">
    <source>
        <dbReference type="SAM" id="MobiDB-lite"/>
    </source>
</evidence>
<evidence type="ECO:0008006" key="11">
    <source>
        <dbReference type="Google" id="ProtNLM"/>
    </source>
</evidence>
<dbReference type="Gene3D" id="4.10.60.10">
    <property type="entry name" value="Zinc finger, CCHC-type"/>
    <property type="match status" value="1"/>
</dbReference>
<dbReference type="InterPro" id="IPR001878">
    <property type="entry name" value="Znf_CCHC"/>
</dbReference>
<feature type="compositionally biased region" description="Basic and acidic residues" evidence="6">
    <location>
        <begin position="1626"/>
        <end position="1638"/>
    </location>
</feature>
<dbReference type="GO" id="GO:0008270">
    <property type="term" value="F:zinc ion binding"/>
    <property type="evidence" value="ECO:0007669"/>
    <property type="project" value="UniProtKB-KW"/>
</dbReference>
<evidence type="ECO:0000259" key="7">
    <source>
        <dbReference type="PROSITE" id="PS50158"/>
    </source>
</evidence>
<dbReference type="Pfam" id="PF25597">
    <property type="entry name" value="SH3_retrovirus"/>
    <property type="match status" value="1"/>
</dbReference>
<sequence>MEEPTDPVCDRSTGPDRRVRRSVRRPAATGHQPEKHQDDAAPVTIRSDRPLDRAVRSVARSTGCSVELWEIILHGYREPQDPVRLTSTEFYNRQLNASARDKIRSGINRKLLDQVNDIGSAKELWDRIVVLTEGTDLIQSSLYETAKQEAHRFMIREGESLADAYARLGALKVRIKGLGAEKYDDGFEMNEGFIKSKVIAMIAVKQEDTNLALNLQIMTKSADLNSDDLVSYVAANENMAKAGKMLMAMNRVDEASHNHEASHNLALKARADHGGEEEYEIEEDEEMTSTSDIATDFAFFAKKYKGKLPMLLNDKKKKRTCYNCDEESHFANECPYEKRVDKPKFIKGVKPRLKPNPINDRYKRNKGRAFVGAEYLSDEEEEDEEKEAGVAGLAFSKPGSLFTYDYSKDYSTENDVGSSFMARTHKMMTPTTLPHLQPLALVLWQEKPRCTLRGEALVKFDFLMDSLKEKDESIEELEYHLNDKERRFNLLRQELKTERDLDHLERANKLVKDELKKLGKNHDLLQETYSKALESMNDSIVDKNVASSSTTFTSEHAKLVAEHKELAKFTTTKNKMGLDDLLSKQRSNNQKYGLGYVPKPYKKNNYKKEKPAQEKNKKGYSSGGPKWVFDSGCTNHMTGGRGVLDQFIEDINKKSSITFGDNSKGKVLGYGKVAISKDLCLETVMLVEHLGYNLLSIYHLADAGYNSYFTKYYVQVFRSDNLKLVLVGYVENNLYVVDLSKESPSPSTCLMAAKHDEGWLWHRRLGHVNMRNLKQLLKGEHIVGLTGISFEKDRVCSACVAGKQLKKKHPIKSIVTTSRPLELLHLDLFGPSHYDTLGGSKYGLVIVDDYSRYSWVFLLKSKDETHREFITFAKKAQRTYESEIKAIRTDNGTEFKNYTMQEFVDDEGIKHEFSAPYTPQQNGVVERKNRTIIEMARTMLSEFNSPHNFWGEAISTAVHYSNRLFLRPLHNKTPYELLTGNKPNVTYIRVFGCKCLVKNNKGKLGKFETRTIEGIFVGYAENSHAYRYYNRSTGTIEVSCDVVFLEDNGSQVEQVVPCVAGNDDDPSSAIKHMGIGHIRPMEVHSDDQGDGIEVSSSPQVEPSSTQVEPSSATQDVSSTQDEPHPEEQEESPQPTEQDHDDDQETSSTHVQAQVVPHDQVLARDEFIDHEGTIRKIKAATRASDMKVDLVLGSISKGVVTRRHHALLMTYCQHHAFVSSFEPLKVHEALVDPDWVIAMQEELECFTRNEVWSLVERPKDHRINVIGTKWVFKNKQDEDGIVIRNKARLVAQGFAQIEGSWSGESETRGNASKRGRTNPPRRSNSRVPPPAQQGTDGGSSVGGRTKSVVTKHKDKHVAHEDDEVVPTVNVGAANRLEWKAWRTVNPYRFAKPTYTRSDKAFWTNTQAVLWEGYYDSHEYMKHGNIVSPKAINPAELALHEATKYRFVVQTLKNLGVYDLVCLKPDDTQDDPTFCPLLVRQFHCTVFFHDDEDRTLTWMTGKTKYSCTYSQFRAAMGCGDDKSRMFRENLISKSGDSSEVRNYHLNLMYYCHPDRVRKIDGCDLIYCELKRAVMDRMTPNYAQYVQRLINYIVPAPRNVIGEKVIMDAFKIPTQEATRPDVPSMMPTAERRSKERHDHDASSSYSRRPKHGAARFFSSMWQMCKNTNDVAHQSLALNQETRRRQNEFMATRNVPVPPPGPELAPMVAPQWEMPPITDEMIQNFDFSMYAHGGLPPRTARTPTPPPAGDGDEDEVDSAAHDDDEGSYSTGHEFY</sequence>
<dbReference type="SUPFAM" id="SSF53098">
    <property type="entry name" value="Ribonuclease H-like"/>
    <property type="match status" value="1"/>
</dbReference>
<gene>
    <name evidence="9" type="ORF">QYE76_024022</name>
</gene>
<feature type="region of interest" description="Disordered" evidence="6">
    <location>
        <begin position="1"/>
        <end position="41"/>
    </location>
</feature>